<protein>
    <submittedName>
        <fullName evidence="3">Cupin domain-containing protein</fullName>
    </submittedName>
</protein>
<dbReference type="PANTHER" id="PTHR40112:SF1">
    <property type="entry name" value="H2HPP ISOMERASE"/>
    <property type="match status" value="1"/>
</dbReference>
<evidence type="ECO:0000313" key="3">
    <source>
        <dbReference type="EMBL" id="MFN2977047.1"/>
    </source>
</evidence>
<dbReference type="Gene3D" id="2.60.120.10">
    <property type="entry name" value="Jelly Rolls"/>
    <property type="match status" value="1"/>
</dbReference>
<comment type="caution">
    <text evidence="3">The sequence shown here is derived from an EMBL/GenBank/DDBJ whole genome shotgun (WGS) entry which is preliminary data.</text>
</comment>
<evidence type="ECO:0000313" key="4">
    <source>
        <dbReference type="Proteomes" id="UP001634747"/>
    </source>
</evidence>
<evidence type="ECO:0000256" key="1">
    <source>
        <dbReference type="SAM" id="MobiDB-lite"/>
    </source>
</evidence>
<dbReference type="InterPro" id="IPR025499">
    <property type="entry name" value="KdgF"/>
</dbReference>
<feature type="region of interest" description="Disordered" evidence="1">
    <location>
        <begin position="1"/>
        <end position="24"/>
    </location>
</feature>
<dbReference type="EMBL" id="JBJYXY010000001">
    <property type="protein sequence ID" value="MFN2977047.1"/>
    <property type="molecule type" value="Genomic_DNA"/>
</dbReference>
<dbReference type="SUPFAM" id="SSF51182">
    <property type="entry name" value="RmlC-like cupins"/>
    <property type="match status" value="1"/>
</dbReference>
<gene>
    <name evidence="3" type="ORF">ACK2TP_14845</name>
</gene>
<dbReference type="PIRSF" id="PIRSF029883">
    <property type="entry name" value="KdgF"/>
    <property type="match status" value="1"/>
</dbReference>
<feature type="domain" description="Cupin type-2" evidence="2">
    <location>
        <begin position="37"/>
        <end position="101"/>
    </location>
</feature>
<dbReference type="Proteomes" id="UP001634747">
    <property type="component" value="Unassembled WGS sequence"/>
</dbReference>
<organism evidence="3 4">
    <name type="scientific">Terriglobus aquaticus</name>
    <dbReference type="NCBI Taxonomy" id="940139"/>
    <lineage>
        <taxon>Bacteria</taxon>
        <taxon>Pseudomonadati</taxon>
        <taxon>Acidobacteriota</taxon>
        <taxon>Terriglobia</taxon>
        <taxon>Terriglobales</taxon>
        <taxon>Acidobacteriaceae</taxon>
        <taxon>Terriglobus</taxon>
    </lineage>
</organism>
<evidence type="ECO:0000259" key="2">
    <source>
        <dbReference type="Pfam" id="PF07883"/>
    </source>
</evidence>
<dbReference type="InterPro" id="IPR014710">
    <property type="entry name" value="RmlC-like_jellyroll"/>
</dbReference>
<name>A0ABW9KPL8_9BACT</name>
<proteinExistence type="predicted"/>
<dbReference type="InterPro" id="IPR013096">
    <property type="entry name" value="Cupin_2"/>
</dbReference>
<dbReference type="Pfam" id="PF07883">
    <property type="entry name" value="Cupin_2"/>
    <property type="match status" value="1"/>
</dbReference>
<dbReference type="CDD" id="cd02238">
    <property type="entry name" value="cupin_KdgF"/>
    <property type="match status" value="1"/>
</dbReference>
<sequence>MPENAVTHSNDSTMSTPEPGLRRQVMSTSDTLMLVRHRMEAGWVGQRHSHPHEQMVYVVSGAIRLAMQGESYDLRAGDSLLVPGGVEHEASASEASEVLDVFTPAREDYR</sequence>
<reference evidence="3 4" key="1">
    <citation type="submission" date="2024-12" db="EMBL/GenBank/DDBJ databases">
        <authorList>
            <person name="Lee Y."/>
        </authorList>
    </citation>
    <scope>NUCLEOTIDE SEQUENCE [LARGE SCALE GENOMIC DNA]</scope>
    <source>
        <strain evidence="3 4">03SUJ4</strain>
    </source>
</reference>
<dbReference type="PANTHER" id="PTHR40112">
    <property type="entry name" value="H2HPP ISOMERASE"/>
    <property type="match status" value="1"/>
</dbReference>
<dbReference type="RefSeq" id="WP_263414777.1">
    <property type="nucleotide sequence ID" value="NZ_BAABBH010000001.1"/>
</dbReference>
<dbReference type="InterPro" id="IPR011051">
    <property type="entry name" value="RmlC_Cupin_sf"/>
</dbReference>
<keyword evidence="4" id="KW-1185">Reference proteome</keyword>
<dbReference type="InterPro" id="IPR052535">
    <property type="entry name" value="Bacilysin_H2HPP_isomerase"/>
</dbReference>
<feature type="compositionally biased region" description="Polar residues" evidence="1">
    <location>
        <begin position="1"/>
        <end position="16"/>
    </location>
</feature>
<feature type="region of interest" description="Disordered" evidence="1">
    <location>
        <begin position="88"/>
        <end position="110"/>
    </location>
</feature>
<accession>A0ABW9KPL8</accession>